<evidence type="ECO:0000259" key="7">
    <source>
        <dbReference type="PROSITE" id="PS50863"/>
    </source>
</evidence>
<evidence type="ECO:0000256" key="6">
    <source>
        <dbReference type="SAM" id="MobiDB-lite"/>
    </source>
</evidence>
<organism evidence="8 9">
    <name type="scientific">Heracleum sosnowskyi</name>
    <dbReference type="NCBI Taxonomy" id="360622"/>
    <lineage>
        <taxon>Eukaryota</taxon>
        <taxon>Viridiplantae</taxon>
        <taxon>Streptophyta</taxon>
        <taxon>Embryophyta</taxon>
        <taxon>Tracheophyta</taxon>
        <taxon>Spermatophyta</taxon>
        <taxon>Magnoliopsida</taxon>
        <taxon>eudicotyledons</taxon>
        <taxon>Gunneridae</taxon>
        <taxon>Pentapetalae</taxon>
        <taxon>asterids</taxon>
        <taxon>campanulids</taxon>
        <taxon>Apiales</taxon>
        <taxon>Apiaceae</taxon>
        <taxon>Apioideae</taxon>
        <taxon>apioid superclade</taxon>
        <taxon>Tordylieae</taxon>
        <taxon>Tordyliinae</taxon>
        <taxon>Heracleum</taxon>
    </lineage>
</organism>
<evidence type="ECO:0000256" key="5">
    <source>
        <dbReference type="ARBA" id="ARBA00023242"/>
    </source>
</evidence>
<reference evidence="8" key="1">
    <citation type="submission" date="2023-02" db="EMBL/GenBank/DDBJ databases">
        <title>Genome of toxic invasive species Heracleum sosnowskyi carries increased number of genes despite the absence of recent whole-genome duplications.</title>
        <authorList>
            <person name="Schelkunov M."/>
            <person name="Shtratnikova V."/>
            <person name="Makarenko M."/>
            <person name="Klepikova A."/>
            <person name="Omelchenko D."/>
            <person name="Novikova G."/>
            <person name="Obukhova E."/>
            <person name="Bogdanov V."/>
            <person name="Penin A."/>
            <person name="Logacheva M."/>
        </authorList>
    </citation>
    <scope>NUCLEOTIDE SEQUENCE</scope>
    <source>
        <strain evidence="8">Hsosn_3</strain>
        <tissue evidence="8">Leaf</tissue>
    </source>
</reference>
<dbReference type="PROSITE" id="PS50863">
    <property type="entry name" value="B3"/>
    <property type="match status" value="2"/>
</dbReference>
<evidence type="ECO:0000256" key="4">
    <source>
        <dbReference type="ARBA" id="ARBA00023163"/>
    </source>
</evidence>
<keyword evidence="2" id="KW-0805">Transcription regulation</keyword>
<keyword evidence="9" id="KW-1185">Reference proteome</keyword>
<dbReference type="EMBL" id="JAUIZM010000013">
    <property type="protein sequence ID" value="KAK1353219.1"/>
    <property type="molecule type" value="Genomic_DNA"/>
</dbReference>
<dbReference type="GO" id="GO:0005634">
    <property type="term" value="C:nucleus"/>
    <property type="evidence" value="ECO:0007669"/>
    <property type="project" value="UniProtKB-SubCell"/>
</dbReference>
<dbReference type="PANTHER" id="PTHR31920">
    <property type="entry name" value="B3 DOMAIN-CONTAINING"/>
    <property type="match status" value="1"/>
</dbReference>
<dbReference type="SMART" id="SM01019">
    <property type="entry name" value="B3"/>
    <property type="match status" value="3"/>
</dbReference>
<keyword evidence="5" id="KW-0539">Nucleus</keyword>
<reference evidence="8" key="2">
    <citation type="submission" date="2023-05" db="EMBL/GenBank/DDBJ databases">
        <authorList>
            <person name="Schelkunov M.I."/>
        </authorList>
    </citation>
    <scope>NUCLEOTIDE SEQUENCE</scope>
    <source>
        <strain evidence="8">Hsosn_3</strain>
        <tissue evidence="8">Leaf</tissue>
    </source>
</reference>
<evidence type="ECO:0000256" key="3">
    <source>
        <dbReference type="ARBA" id="ARBA00023125"/>
    </source>
</evidence>
<feature type="domain" description="TF-B3" evidence="7">
    <location>
        <begin position="447"/>
        <end position="496"/>
    </location>
</feature>
<dbReference type="InterPro" id="IPR050655">
    <property type="entry name" value="Plant_B3_domain"/>
</dbReference>
<dbReference type="InterPro" id="IPR003340">
    <property type="entry name" value="B3_DNA-bd"/>
</dbReference>
<comment type="subcellular location">
    <subcellularLocation>
        <location evidence="1">Nucleus</location>
    </subcellularLocation>
</comment>
<feature type="compositionally biased region" description="Low complexity" evidence="6">
    <location>
        <begin position="356"/>
        <end position="373"/>
    </location>
</feature>
<feature type="domain" description="TF-B3" evidence="7">
    <location>
        <begin position="152"/>
        <end position="206"/>
    </location>
</feature>
<sequence>MRNGDGWHGVYDRTKSCITRLGSMLDFYSVKPYYMILLEYTGDGNFKTEIFDHDVVEINYPLRPIGFKKPQLCGSNTLIGEEGIEQSTTIDIEKMASKFFYNAQSNSKVTYDVTIETEHLSKSDMIQVFRNEGVSKLGLNDEMSWMELSMWGGKWVINLKWENGILFFKEDWKVFTKVVNLREGDILVFARCSHLQRFKVYFLGNKYSTDFQSKGVAGRNSKMKCLKMVGDDMLEGTDLELPRKFISTMAGFLRNQVKLIVGDGNEYPVSFCCVSNSLYGLKDFFSAYTVTANFFISFSYVGESTLYVTIYSPSCMDICNGIPKKLLLKDVRKMLGEKPNLVCYSTDESSDDSSDDSSSGDASQSSDDSSLHSVAHNTDHSHHTEKRARTMQRNCGYSGNGTSFTVTLLKSHVDQRGHGVYFPRHMNTIYRTWKKATFLTLYYGQGRWEVALLGNKKNCRFGLGWNDFTFDNKFVIGNKLQFVYDGNCVLKVFLLE</sequence>
<feature type="region of interest" description="Disordered" evidence="6">
    <location>
        <begin position="345"/>
        <end position="389"/>
    </location>
</feature>
<dbReference type="SUPFAM" id="SSF101936">
    <property type="entry name" value="DNA-binding pseudobarrel domain"/>
    <property type="match status" value="3"/>
</dbReference>
<accession>A0AAD8GS34</accession>
<keyword evidence="4" id="KW-0804">Transcription</keyword>
<keyword evidence="3" id="KW-0238">DNA-binding</keyword>
<dbReference type="AlphaFoldDB" id="A0AAD8GS34"/>
<protein>
    <recommendedName>
        <fullName evidence="7">TF-B3 domain-containing protein</fullName>
    </recommendedName>
</protein>
<evidence type="ECO:0000313" key="9">
    <source>
        <dbReference type="Proteomes" id="UP001237642"/>
    </source>
</evidence>
<evidence type="ECO:0000256" key="1">
    <source>
        <dbReference type="ARBA" id="ARBA00004123"/>
    </source>
</evidence>
<evidence type="ECO:0000256" key="2">
    <source>
        <dbReference type="ARBA" id="ARBA00023015"/>
    </source>
</evidence>
<evidence type="ECO:0000313" key="8">
    <source>
        <dbReference type="EMBL" id="KAK1353219.1"/>
    </source>
</evidence>
<dbReference type="GO" id="GO:0003677">
    <property type="term" value="F:DNA binding"/>
    <property type="evidence" value="ECO:0007669"/>
    <property type="project" value="UniProtKB-KW"/>
</dbReference>
<dbReference type="Gene3D" id="2.40.330.10">
    <property type="entry name" value="DNA-binding pseudobarrel domain"/>
    <property type="match status" value="3"/>
</dbReference>
<proteinExistence type="predicted"/>
<name>A0AAD8GS34_9APIA</name>
<gene>
    <name evidence="8" type="ORF">POM88_052354</name>
</gene>
<dbReference type="PANTHER" id="PTHR31920:SF37">
    <property type="entry name" value="B3 DOMAIN-CONTAINING TRANSCRIPTION FACTOR VRN1"/>
    <property type="match status" value="1"/>
</dbReference>
<comment type="caution">
    <text evidence="8">The sequence shown here is derived from an EMBL/GenBank/DDBJ whole genome shotgun (WGS) entry which is preliminary data.</text>
</comment>
<dbReference type="Proteomes" id="UP001237642">
    <property type="component" value="Unassembled WGS sequence"/>
</dbReference>
<dbReference type="InterPro" id="IPR015300">
    <property type="entry name" value="DNA-bd_pseudobarrel_sf"/>
</dbReference>